<reference evidence="2 3" key="1">
    <citation type="journal article" date="2018" name="Int. J. Syst. Evol. Microbiol.">
        <title>Whole-genome-based revisit of Photorhabdus phylogeny: proposal for the elevation of most Photorhabdus subspecies to the species level and description of one novel species Photorhabdus bodei sp. nov., and one novel subspecies Photorhabdus laumondii subsp. clarkei subsp. nov.</title>
        <authorList>
            <person name="Machado R.A.R."/>
            <person name="Wuthrich D."/>
            <person name="Kuhnert P."/>
            <person name="Arce C.C.M."/>
            <person name="Thonen L."/>
            <person name="Ruiz C."/>
            <person name="Zhang X."/>
            <person name="Robert C.A.M."/>
            <person name="Karimi J."/>
            <person name="Kamali S."/>
            <person name="Ma J."/>
            <person name="Bruggmann R."/>
            <person name="Erb M."/>
        </authorList>
    </citation>
    <scope>NUCLEOTIDE SEQUENCE [LARGE SCALE GENOMIC DNA]</scope>
    <source>
        <strain evidence="2 3">BOJ-47</strain>
    </source>
</reference>
<accession>A0A329VNY5</accession>
<name>A0A329VNY5_9GAMM</name>
<keyword evidence="1" id="KW-0472">Membrane</keyword>
<evidence type="ECO:0000313" key="3">
    <source>
        <dbReference type="Proteomes" id="UP000250870"/>
    </source>
</evidence>
<evidence type="ECO:0000256" key="1">
    <source>
        <dbReference type="SAM" id="Phobius"/>
    </source>
</evidence>
<gene>
    <name evidence="2" type="ORF">CKY01_04740</name>
</gene>
<proteinExistence type="predicted"/>
<dbReference type="Proteomes" id="UP000250870">
    <property type="component" value="Unassembled WGS sequence"/>
</dbReference>
<dbReference type="EMBL" id="NSCI01000004">
    <property type="protein sequence ID" value="RAW92251.1"/>
    <property type="molecule type" value="Genomic_DNA"/>
</dbReference>
<sequence>MGRKSDVVNTTKEKTQTAMLHILAIIPDILSDDATKTIAIYPVIFMIHNIFMQFTLIYYKYRVN</sequence>
<comment type="caution">
    <text evidence="2">The sequence shown here is derived from an EMBL/GenBank/DDBJ whole genome shotgun (WGS) entry which is preliminary data.</text>
</comment>
<evidence type="ECO:0000313" key="2">
    <source>
        <dbReference type="EMBL" id="RAW92251.1"/>
    </source>
</evidence>
<keyword evidence="1" id="KW-0812">Transmembrane</keyword>
<feature type="transmembrane region" description="Helical" evidence="1">
    <location>
        <begin position="38"/>
        <end position="59"/>
    </location>
</feature>
<keyword evidence="1" id="KW-1133">Transmembrane helix</keyword>
<protein>
    <submittedName>
        <fullName evidence="2">Uncharacterized protein</fullName>
    </submittedName>
</protein>
<organism evidence="2 3">
    <name type="scientific">Photorhabdus laumondii subsp. clarkei</name>
    <dbReference type="NCBI Taxonomy" id="2029685"/>
    <lineage>
        <taxon>Bacteria</taxon>
        <taxon>Pseudomonadati</taxon>
        <taxon>Pseudomonadota</taxon>
        <taxon>Gammaproteobacteria</taxon>
        <taxon>Enterobacterales</taxon>
        <taxon>Morganellaceae</taxon>
        <taxon>Photorhabdus</taxon>
    </lineage>
</organism>
<dbReference type="AlphaFoldDB" id="A0A329VNY5"/>